<dbReference type="SUPFAM" id="SSF51430">
    <property type="entry name" value="NAD(P)-linked oxidoreductase"/>
    <property type="match status" value="1"/>
</dbReference>
<feature type="domain" description="NADP-dependent oxidoreductase" evidence="1">
    <location>
        <begin position="16"/>
        <end position="158"/>
    </location>
</feature>
<organism evidence="2">
    <name type="scientific">marine metagenome</name>
    <dbReference type="NCBI Taxonomy" id="408172"/>
    <lineage>
        <taxon>unclassified sequences</taxon>
        <taxon>metagenomes</taxon>
        <taxon>ecological metagenomes</taxon>
    </lineage>
</organism>
<dbReference type="InterPro" id="IPR018170">
    <property type="entry name" value="Aldo/ket_reductase_CS"/>
</dbReference>
<dbReference type="InterPro" id="IPR020471">
    <property type="entry name" value="AKR"/>
</dbReference>
<dbReference type="AlphaFoldDB" id="A0A382SB79"/>
<feature type="non-terminal residue" evidence="2">
    <location>
        <position position="163"/>
    </location>
</feature>
<protein>
    <recommendedName>
        <fullName evidence="1">NADP-dependent oxidoreductase domain-containing protein</fullName>
    </recommendedName>
</protein>
<evidence type="ECO:0000313" key="2">
    <source>
        <dbReference type="EMBL" id="SVD06171.1"/>
    </source>
</evidence>
<dbReference type="InterPro" id="IPR023210">
    <property type="entry name" value="NADP_OxRdtase_dom"/>
</dbReference>
<sequence length="163" mass="18185">MQKRRLGKEGPEVSCIGFGAWPIGGGMGQVSENVAIEIVRTAIDHGITLLDTAQAYRTSEETIGKALKEGYRDRCFLATKVSGNYSQIGIINAMENSLKMLDVDYVDLYQIHGWNPEHPIEESMETMQLLRKQGKTRFIGVSNFDANQMNKALQTAKFESNQP</sequence>
<dbReference type="PANTHER" id="PTHR43638">
    <property type="entry name" value="OXIDOREDUCTASE, ALDO/KETO REDUCTASE FAMILY PROTEIN"/>
    <property type="match status" value="1"/>
</dbReference>
<evidence type="ECO:0000259" key="1">
    <source>
        <dbReference type="Pfam" id="PF00248"/>
    </source>
</evidence>
<dbReference type="PANTHER" id="PTHR43638:SF3">
    <property type="entry name" value="ALDEHYDE REDUCTASE"/>
    <property type="match status" value="1"/>
</dbReference>
<dbReference type="Pfam" id="PF00248">
    <property type="entry name" value="Aldo_ket_red"/>
    <property type="match status" value="1"/>
</dbReference>
<reference evidence="2" key="1">
    <citation type="submission" date="2018-05" db="EMBL/GenBank/DDBJ databases">
        <authorList>
            <person name="Lanie J.A."/>
            <person name="Ng W.-L."/>
            <person name="Kazmierczak K.M."/>
            <person name="Andrzejewski T.M."/>
            <person name="Davidsen T.M."/>
            <person name="Wayne K.J."/>
            <person name="Tettelin H."/>
            <person name="Glass J.I."/>
            <person name="Rusch D."/>
            <person name="Podicherti R."/>
            <person name="Tsui H.-C.T."/>
            <person name="Winkler M.E."/>
        </authorList>
    </citation>
    <scope>NUCLEOTIDE SEQUENCE</scope>
</reference>
<dbReference type="Gene3D" id="3.20.20.100">
    <property type="entry name" value="NADP-dependent oxidoreductase domain"/>
    <property type="match status" value="1"/>
</dbReference>
<dbReference type="PROSITE" id="PS00062">
    <property type="entry name" value="ALDOKETO_REDUCTASE_2"/>
    <property type="match status" value="1"/>
</dbReference>
<gene>
    <name evidence="2" type="ORF">METZ01_LOCUS359025</name>
</gene>
<proteinExistence type="predicted"/>
<dbReference type="InterPro" id="IPR036812">
    <property type="entry name" value="NAD(P)_OxRdtase_dom_sf"/>
</dbReference>
<dbReference type="GO" id="GO:0016491">
    <property type="term" value="F:oxidoreductase activity"/>
    <property type="evidence" value="ECO:0007669"/>
    <property type="project" value="InterPro"/>
</dbReference>
<dbReference type="PRINTS" id="PR00069">
    <property type="entry name" value="ALDKETRDTASE"/>
</dbReference>
<accession>A0A382SB79</accession>
<dbReference type="EMBL" id="UINC01127208">
    <property type="protein sequence ID" value="SVD06171.1"/>
    <property type="molecule type" value="Genomic_DNA"/>
</dbReference>
<name>A0A382SB79_9ZZZZ</name>